<evidence type="ECO:0000313" key="19">
    <source>
        <dbReference type="Proteomes" id="UP001165740"/>
    </source>
</evidence>
<feature type="transmembrane region" description="Helical" evidence="16">
    <location>
        <begin position="161"/>
        <end position="181"/>
    </location>
</feature>
<dbReference type="Pfam" id="PF24357">
    <property type="entry name" value="TMD0_ABC"/>
    <property type="match status" value="1"/>
</dbReference>
<feature type="domain" description="ABC transporter" evidence="17">
    <location>
        <begin position="627"/>
        <end position="851"/>
    </location>
</feature>
<feature type="transmembrane region" description="Helical" evidence="16">
    <location>
        <begin position="33"/>
        <end position="53"/>
    </location>
</feature>
<feature type="transmembrane region" description="Helical" evidence="16">
    <location>
        <begin position="424"/>
        <end position="445"/>
    </location>
</feature>
<dbReference type="PANTHER" id="PTHR24223">
    <property type="entry name" value="ATP-BINDING CASSETTE SUB-FAMILY C"/>
    <property type="match status" value="1"/>
</dbReference>
<evidence type="ECO:0000256" key="2">
    <source>
        <dbReference type="ARBA" id="ARBA00004651"/>
    </source>
</evidence>
<dbReference type="PROSITE" id="PS00211">
    <property type="entry name" value="ABC_TRANSPORTER_1"/>
    <property type="match status" value="1"/>
</dbReference>
<dbReference type="InterPro" id="IPR003593">
    <property type="entry name" value="AAA+_ATPase"/>
</dbReference>
<name>A0A9W2ZWF3_BIOGL</name>
<evidence type="ECO:0000259" key="17">
    <source>
        <dbReference type="PROSITE" id="PS50893"/>
    </source>
</evidence>
<accession>A0A9W2ZWF3</accession>
<evidence type="ECO:0000256" key="16">
    <source>
        <dbReference type="SAM" id="Phobius"/>
    </source>
</evidence>
<dbReference type="PANTHER" id="PTHR24223:SF443">
    <property type="entry name" value="MULTIDRUG-RESISTANCE LIKE PROTEIN 1, ISOFORM I"/>
    <property type="match status" value="1"/>
</dbReference>
<keyword evidence="5" id="KW-1003">Cell membrane</keyword>
<dbReference type="NCBIfam" id="TIGR00957">
    <property type="entry name" value="MRP_assoc_pro"/>
    <property type="match status" value="1"/>
</dbReference>
<sequence>MEEFCDGDKIWDTALTWSNNTWPEFTPCFQYTILTWVPCAWLWLSSPVYIYYLSSTQKDPQPIKWLFSVKVFCSLVIILLEILEIAEVSYSGKSFTADLLSPIIWILTLFFYLCLVVLEQSRGVIRSPIIFFFWILTSLAQLIPFYSSFVTEVYDENKTKFAIIVIKYAATILAVFANCFADFNKDKFKGHNPEPYASIISWLSLSWVDKLMITGFKSPLKDEDVFEINPRDQSQKSIGKLLKTWNKEKSKAKKERKKHKDSPKEYDEKSYLLAASQSHVSTGGNSQVLEDKSREPKVSLFKVLLKCYWLEAVSCQWGMVMYVLSSVVVPIILGWLIDFTENPSEPSWHGYIYALAFIGVKILYTSFSVLSKYLTNCFALRVCSASIAAVFRKALIISSEARKESTAGEIVNLMSVDSGHLEQMLNYSFWMWVSLIFLAVGIYLLYTVVGIALLAGLGFVVIMFLVNLWVMQKMRDYQDSIMIAKDERVKIINEVLNGIKVIKLYGWEPMFIKKIQEIRDKELKILLKYCILDGVESFAWLVSMFWMLHLMLVTFVLIDEDHYLDANTTFLTMNFIDILKLAINILPILVKDWVKAGTSVMRMNKYLNAENIATENLLRDKTDVLAVRIQNADFAWERNGPVTLQNINLSVTPGQLVAIVGTVGAGKSSLLNALLGEMHTKRGRFNLNSSVAYVPQMAWIQNNSLRENILFGQSYNAETYNRVISACALLPDLDIMPARDQTEIGEKGINLSGGQKQRVSLARAVYSKADIYLLDDPLSAVDSHVGKHIFDQVIGKQGLLSGKTRLLVTHGIQWLPFVDHIVVMSDGQISECGTYEELLGHNGAFAQFLTQYLTKEIDNAKSDKAESDPEIKLDLLKRLASVTSDNDTVSDSSKADLFHLLSNEKTKFAHSYEARLEGTSSLKLNSGLEASQRSEIRDHHLIASIDHHVATDQSKLITEEEMAGGKVNWGVYWHLVKSVGVYQATSIIVLMLCYHVVFNYTNIWLTNWNDDPGLGNFTDMPRNSSDREDRNVYYIGVYTGLGIGQTIFVVGYSILLQVSHVATSRKLHNELLFSIIKAPMSFFDTTPMGRILNRFSQDIATLDNDVFLEAEIALDNALRCVSTVIIISYTMPIFLSVIIPVIIILYFVQQLYIRTSCQLRRITSKNRSPVYAHFSETLSGVSVIRAYQAEERFIADSLSKVDNFQKANALSRAISKWLEARLEMLNFLVIAAATIFAVVSRNDLSPGLVGLAVTYAIRVSTEMNVFTLLFGELENHIVSVERIREYSAVNSEAPWDLPENRKLITDQWPNEGSIKFVNYSTRYRDGLDLVLKNLNCEIKGGEKIGVVGRTGAGKSSMVLSLFRLIEATGGEILIDDVDISKLGLHALRRKITILPQDPVLFAGSLRINLDPFEEKSENELWTALEHAHLKTYVESLPQRLEHEVGEGGENLSMGQRQLVCLARTLLRKTKILILDEATAAVDMETDELIQKTIRAEFSECTILTIAHRLNTVLDYDRIMVLDKGTVSEFDSPKSLLSKPDSMFYAMASQAGLV</sequence>
<dbReference type="Gene3D" id="3.40.50.300">
    <property type="entry name" value="P-loop containing nucleotide triphosphate hydrolases"/>
    <property type="match status" value="2"/>
</dbReference>
<comment type="catalytic activity">
    <reaction evidence="14">
        <text>leukotriene C4(in) + ATP + H2O = leukotriene C4(out) + ADP + phosphate + H(+)</text>
        <dbReference type="Rhea" id="RHEA:38963"/>
        <dbReference type="ChEBI" id="CHEBI:15377"/>
        <dbReference type="ChEBI" id="CHEBI:15378"/>
        <dbReference type="ChEBI" id="CHEBI:30616"/>
        <dbReference type="ChEBI" id="CHEBI:43474"/>
        <dbReference type="ChEBI" id="CHEBI:57973"/>
        <dbReference type="ChEBI" id="CHEBI:456216"/>
    </reaction>
    <physiologicalReaction direction="left-to-right" evidence="14">
        <dbReference type="Rhea" id="RHEA:38964"/>
    </physiologicalReaction>
</comment>
<protein>
    <recommendedName>
        <fullName evidence="13">ABC-type glutathione-S-conjugate transporter</fullName>
        <ecNumber evidence="13">7.6.2.3</ecNumber>
    </recommendedName>
</protein>
<feature type="transmembrane region" description="Helical" evidence="16">
    <location>
        <begin position="451"/>
        <end position="470"/>
    </location>
</feature>
<evidence type="ECO:0000256" key="4">
    <source>
        <dbReference type="ARBA" id="ARBA00022448"/>
    </source>
</evidence>
<feature type="region of interest" description="Disordered" evidence="15">
    <location>
        <begin position="247"/>
        <end position="266"/>
    </location>
</feature>
<comment type="similarity">
    <text evidence="3">Belongs to the ABC transporter superfamily. ABCC family. Conjugate transporter (TC 3.A.1.208) subfamily.</text>
</comment>
<dbReference type="Gene3D" id="1.20.1560.10">
    <property type="entry name" value="ABC transporter type 1, transmembrane domain"/>
    <property type="match status" value="2"/>
</dbReference>
<evidence type="ECO:0000256" key="3">
    <source>
        <dbReference type="ARBA" id="ARBA00009726"/>
    </source>
</evidence>
<feature type="transmembrane region" description="Helical" evidence="16">
    <location>
        <begin position="65"/>
        <end position="83"/>
    </location>
</feature>
<dbReference type="GeneID" id="106055337"/>
<feature type="transmembrane region" description="Helical" evidence="16">
    <location>
        <begin position="99"/>
        <end position="118"/>
    </location>
</feature>
<dbReference type="SMART" id="SM00382">
    <property type="entry name" value="AAA"/>
    <property type="match status" value="2"/>
</dbReference>
<dbReference type="EC" id="7.6.2.3" evidence="13"/>
<dbReference type="PROSITE" id="PS50929">
    <property type="entry name" value="ABC_TM1F"/>
    <property type="match status" value="2"/>
</dbReference>
<dbReference type="PROSITE" id="PS50893">
    <property type="entry name" value="ABC_TRANSPORTER_2"/>
    <property type="match status" value="2"/>
</dbReference>
<dbReference type="InterPro" id="IPR050173">
    <property type="entry name" value="ABC_transporter_C-like"/>
</dbReference>
<feature type="transmembrane region" description="Helical" evidence="16">
    <location>
        <begin position="319"/>
        <end position="337"/>
    </location>
</feature>
<dbReference type="GO" id="GO:0005774">
    <property type="term" value="C:vacuolar membrane"/>
    <property type="evidence" value="ECO:0007669"/>
    <property type="project" value="UniProtKB-SubCell"/>
</dbReference>
<evidence type="ECO:0000256" key="15">
    <source>
        <dbReference type="SAM" id="MobiDB-lite"/>
    </source>
</evidence>
<evidence type="ECO:0000256" key="14">
    <source>
        <dbReference type="ARBA" id="ARBA00047523"/>
    </source>
</evidence>
<keyword evidence="6 16" id="KW-0812">Transmembrane</keyword>
<keyword evidence="10" id="KW-1278">Translocase</keyword>
<feature type="transmembrane region" description="Helical" evidence="16">
    <location>
        <begin position="1032"/>
        <end position="1055"/>
    </location>
</feature>
<dbReference type="Pfam" id="PF00005">
    <property type="entry name" value="ABC_tran"/>
    <property type="match status" value="2"/>
</dbReference>
<keyword evidence="12 16" id="KW-0472">Membrane</keyword>
<dbReference type="FunFam" id="1.20.1560.10:FF:000001">
    <property type="entry name" value="ATP-binding cassette subfamily C member 1"/>
    <property type="match status" value="1"/>
</dbReference>
<feature type="transmembrane region" description="Helical" evidence="16">
    <location>
        <begin position="570"/>
        <end position="594"/>
    </location>
</feature>
<dbReference type="FunFam" id="1.20.1560.10:FF:000006">
    <property type="entry name" value="ATP-binding cassette, sub-family C (CFTR/MRP), member 9"/>
    <property type="match status" value="1"/>
</dbReference>
<dbReference type="InterPro" id="IPR036640">
    <property type="entry name" value="ABC1_TM_sf"/>
</dbReference>
<keyword evidence="9" id="KW-0067">ATP-binding</keyword>
<dbReference type="OMA" id="NDICVEI"/>
<gene>
    <name evidence="20 21" type="primary">LOC106055337</name>
</gene>
<keyword evidence="8" id="KW-0547">Nucleotide-binding</keyword>
<feature type="transmembrane region" description="Helical" evidence="16">
    <location>
        <begin position="349"/>
        <end position="371"/>
    </location>
</feature>
<feature type="transmembrane region" description="Helical" evidence="16">
    <location>
        <begin position="1124"/>
        <end position="1148"/>
    </location>
</feature>
<dbReference type="SUPFAM" id="SSF90123">
    <property type="entry name" value="ABC transporter transmembrane region"/>
    <property type="match status" value="2"/>
</dbReference>
<dbReference type="CDD" id="cd03250">
    <property type="entry name" value="ABCC_MRP_domain1"/>
    <property type="match status" value="1"/>
</dbReference>
<feature type="transmembrane region" description="Helical" evidence="16">
    <location>
        <begin position="130"/>
        <end position="149"/>
    </location>
</feature>
<evidence type="ECO:0000256" key="6">
    <source>
        <dbReference type="ARBA" id="ARBA00022692"/>
    </source>
</evidence>
<dbReference type="GO" id="GO:0005886">
    <property type="term" value="C:plasma membrane"/>
    <property type="evidence" value="ECO:0007669"/>
    <property type="project" value="UniProtKB-SubCell"/>
</dbReference>
<dbReference type="InterPro" id="IPR027417">
    <property type="entry name" value="P-loop_NTPase"/>
</dbReference>
<organism evidence="19 21">
    <name type="scientific">Biomphalaria glabrata</name>
    <name type="common">Bloodfluke planorb</name>
    <name type="synonym">Freshwater snail</name>
    <dbReference type="NCBI Taxonomy" id="6526"/>
    <lineage>
        <taxon>Eukaryota</taxon>
        <taxon>Metazoa</taxon>
        <taxon>Spiralia</taxon>
        <taxon>Lophotrochozoa</taxon>
        <taxon>Mollusca</taxon>
        <taxon>Gastropoda</taxon>
        <taxon>Heterobranchia</taxon>
        <taxon>Euthyneura</taxon>
        <taxon>Panpulmonata</taxon>
        <taxon>Hygrophila</taxon>
        <taxon>Lymnaeoidea</taxon>
        <taxon>Planorbidae</taxon>
        <taxon>Biomphalaria</taxon>
    </lineage>
</organism>
<keyword evidence="7" id="KW-0677">Repeat</keyword>
<reference evidence="20 21" key="1">
    <citation type="submission" date="2025-04" db="UniProtKB">
        <authorList>
            <consortium name="RefSeq"/>
        </authorList>
    </citation>
    <scope>IDENTIFICATION</scope>
</reference>
<evidence type="ECO:0000256" key="1">
    <source>
        <dbReference type="ARBA" id="ARBA00004128"/>
    </source>
</evidence>
<evidence type="ECO:0000256" key="10">
    <source>
        <dbReference type="ARBA" id="ARBA00022967"/>
    </source>
</evidence>
<keyword evidence="11 16" id="KW-1133">Transmembrane helix</keyword>
<dbReference type="SUPFAM" id="SSF52540">
    <property type="entry name" value="P-loop containing nucleoside triphosphate hydrolases"/>
    <property type="match status" value="2"/>
</dbReference>
<evidence type="ECO:0000256" key="12">
    <source>
        <dbReference type="ARBA" id="ARBA00023136"/>
    </source>
</evidence>
<dbReference type="CDD" id="cd18595">
    <property type="entry name" value="ABC_6TM_MRP1_2_3_6_D1_like"/>
    <property type="match status" value="1"/>
</dbReference>
<evidence type="ECO:0000313" key="21">
    <source>
        <dbReference type="RefSeq" id="XP_055879294.1"/>
    </source>
</evidence>
<evidence type="ECO:0000256" key="5">
    <source>
        <dbReference type="ARBA" id="ARBA00022475"/>
    </source>
</evidence>
<dbReference type="InterPro" id="IPR003439">
    <property type="entry name" value="ABC_transporter-like_ATP-bd"/>
</dbReference>
<feature type="compositionally biased region" description="Basic residues" evidence="15">
    <location>
        <begin position="250"/>
        <end position="261"/>
    </location>
</feature>
<evidence type="ECO:0000256" key="8">
    <source>
        <dbReference type="ARBA" id="ARBA00022741"/>
    </source>
</evidence>
<evidence type="ECO:0000256" key="9">
    <source>
        <dbReference type="ARBA" id="ARBA00022840"/>
    </source>
</evidence>
<evidence type="ECO:0000256" key="11">
    <source>
        <dbReference type="ARBA" id="ARBA00022989"/>
    </source>
</evidence>
<dbReference type="GO" id="GO:0015431">
    <property type="term" value="F:ABC-type glutathione S-conjugate transporter activity"/>
    <property type="evidence" value="ECO:0007669"/>
    <property type="project" value="UniProtKB-EC"/>
</dbReference>
<dbReference type="Proteomes" id="UP001165740">
    <property type="component" value="Chromosome 3"/>
</dbReference>
<dbReference type="RefSeq" id="XP_055879293.1">
    <property type="nucleotide sequence ID" value="XM_056023318.1"/>
</dbReference>
<dbReference type="FunFam" id="3.40.50.300:FF:000293">
    <property type="entry name" value="ATP binding cassette subfamily C member 1"/>
    <property type="match status" value="1"/>
</dbReference>
<dbReference type="CDD" id="cd03244">
    <property type="entry name" value="ABCC_MRP_domain2"/>
    <property type="match status" value="1"/>
</dbReference>
<dbReference type="Pfam" id="PF00664">
    <property type="entry name" value="ABC_membrane"/>
    <property type="match status" value="2"/>
</dbReference>
<dbReference type="RefSeq" id="XP_055879294.1">
    <property type="nucleotide sequence ID" value="XM_056023319.1"/>
</dbReference>
<feature type="domain" description="ABC transporter" evidence="17">
    <location>
        <begin position="1314"/>
        <end position="1548"/>
    </location>
</feature>
<feature type="transmembrane region" description="Helical" evidence="16">
    <location>
        <begin position="538"/>
        <end position="558"/>
    </location>
</feature>
<dbReference type="InterPro" id="IPR056227">
    <property type="entry name" value="TMD0_ABC"/>
</dbReference>
<feature type="domain" description="ABC transmembrane type-1" evidence="18">
    <location>
        <begin position="1034"/>
        <end position="1275"/>
    </location>
</feature>
<dbReference type="FunFam" id="3.40.50.300:FF:000074">
    <property type="entry name" value="Multidrug resistance-associated protein 5 isoform 1"/>
    <property type="match status" value="1"/>
</dbReference>
<evidence type="ECO:0000256" key="13">
    <source>
        <dbReference type="ARBA" id="ARBA00024220"/>
    </source>
</evidence>
<evidence type="ECO:0000259" key="18">
    <source>
        <dbReference type="PROSITE" id="PS50929"/>
    </source>
</evidence>
<evidence type="ECO:0000313" key="20">
    <source>
        <dbReference type="RefSeq" id="XP_055879293.1"/>
    </source>
</evidence>
<keyword evidence="4" id="KW-0813">Transport</keyword>
<dbReference type="OrthoDB" id="6500128at2759"/>
<dbReference type="InterPro" id="IPR011527">
    <property type="entry name" value="ABC1_TM_dom"/>
</dbReference>
<dbReference type="CDD" id="cd18603">
    <property type="entry name" value="ABC_6TM_MRP1_2_3_6_D2_like"/>
    <property type="match status" value="1"/>
</dbReference>
<comment type="subcellular location">
    <subcellularLocation>
        <location evidence="2">Cell membrane</location>
        <topology evidence="2">Multi-pass membrane protein</topology>
    </subcellularLocation>
    <subcellularLocation>
        <location evidence="1">Vacuole membrane</location>
        <topology evidence="1">Multi-pass membrane protein</topology>
    </subcellularLocation>
</comment>
<keyword evidence="19" id="KW-1185">Reference proteome</keyword>
<dbReference type="GO" id="GO:0005524">
    <property type="term" value="F:ATP binding"/>
    <property type="evidence" value="ECO:0007669"/>
    <property type="project" value="UniProtKB-KW"/>
</dbReference>
<dbReference type="InterPro" id="IPR005292">
    <property type="entry name" value="MRP"/>
</dbReference>
<dbReference type="InterPro" id="IPR017871">
    <property type="entry name" value="ABC_transporter-like_CS"/>
</dbReference>
<proteinExistence type="inferred from homology"/>
<dbReference type="GO" id="GO:0016887">
    <property type="term" value="F:ATP hydrolysis activity"/>
    <property type="evidence" value="ECO:0007669"/>
    <property type="project" value="InterPro"/>
</dbReference>
<evidence type="ECO:0000256" key="7">
    <source>
        <dbReference type="ARBA" id="ARBA00022737"/>
    </source>
</evidence>
<feature type="domain" description="ABC transmembrane type-1" evidence="18">
    <location>
        <begin position="319"/>
        <end position="595"/>
    </location>
</feature>